<feature type="compositionally biased region" description="Basic residues" evidence="2">
    <location>
        <begin position="740"/>
        <end position="749"/>
    </location>
</feature>
<evidence type="ECO:0000256" key="1">
    <source>
        <dbReference type="SAM" id="Coils"/>
    </source>
</evidence>
<name>A0ABN9VJL5_9DINO</name>
<proteinExistence type="predicted"/>
<evidence type="ECO:0008006" key="5">
    <source>
        <dbReference type="Google" id="ProtNLM"/>
    </source>
</evidence>
<accession>A0ABN9VJL5</accession>
<protein>
    <recommendedName>
        <fullName evidence="5">Selenoprotein O</fullName>
    </recommendedName>
</protein>
<feature type="region of interest" description="Disordered" evidence="2">
    <location>
        <begin position="8"/>
        <end position="30"/>
    </location>
</feature>
<keyword evidence="4" id="KW-1185">Reference proteome</keyword>
<organism evidence="3 4">
    <name type="scientific">Prorocentrum cordatum</name>
    <dbReference type="NCBI Taxonomy" id="2364126"/>
    <lineage>
        <taxon>Eukaryota</taxon>
        <taxon>Sar</taxon>
        <taxon>Alveolata</taxon>
        <taxon>Dinophyceae</taxon>
        <taxon>Prorocentrales</taxon>
        <taxon>Prorocentraceae</taxon>
        <taxon>Prorocentrum</taxon>
    </lineage>
</organism>
<evidence type="ECO:0000256" key="2">
    <source>
        <dbReference type="SAM" id="MobiDB-lite"/>
    </source>
</evidence>
<evidence type="ECO:0000313" key="4">
    <source>
        <dbReference type="Proteomes" id="UP001189429"/>
    </source>
</evidence>
<keyword evidence="1" id="KW-0175">Coiled coil</keyword>
<reference evidence="3" key="1">
    <citation type="submission" date="2023-10" db="EMBL/GenBank/DDBJ databases">
        <authorList>
            <person name="Chen Y."/>
            <person name="Shah S."/>
            <person name="Dougan E. K."/>
            <person name="Thang M."/>
            <person name="Chan C."/>
        </authorList>
    </citation>
    <scope>NUCLEOTIDE SEQUENCE [LARGE SCALE GENOMIC DNA]</scope>
</reference>
<sequence>MAGAAAVALAAARSTAEGEEPTTVRRPRQPWTAGGHAIVERAIAGPGTDGSTMVHCVKCYASAHQRMQGIPGPCGNGAGREPHIERIRRGVPPNVKGGRDAWRLSEQFFRSEVWLSKLSARLQPSANPEASGAAGSGQAGPVFVFPESAPVGASELRQGKSLTSLPGYYHAGIEMWFPSGDYSLGLMCGFRECLGAPLFEDRSCSNGVTGPAPERVYQHHGYFEAPGAGAWGCLSPLGSDVTVRRSAEVTGEGKLAGRGVDVCLSWSPPSAFEPREHLLLASIVAASQKLVADDGKLDIQSKAGYEACQRLLGALDALSHVLRLEPAPRGYRAGFASNYRALFAGDGRSYRAEILQAAMTLTPTIWSNGEFVQLSEGLVQRASALHEAWLSLEHALHVYDCCACPLRAAPGAPCMSRRQADADVRGDLCRALLALDAAWAGFEEAYVTELLGVQQQARAMVAEAAELERKLRSLERAGGTAGPRVRARQRAEARLVEALGRLHASAGAKDASRRAALAPEALDAARSALDAVRGAARDGGRSDPAQVLAERVVGSYRDLRSFLQGLRHRMGEVHPQLCKNAGLVDRLARWEESWRLWGRYCDSPELLAAVRSLARFLQDCAGVAPELLRMCEGYDADLFLVLPRLATLCLLSDPAGPAAALAAGLLPALRTCGRGGAAGEQAPGAAALPGRLQAGAAALRLALRGGSPAATAGDDAEARWGGGQDRGSRGPATQSPRSSARPRRAWSPS</sequence>
<feature type="coiled-coil region" evidence="1">
    <location>
        <begin position="450"/>
        <end position="477"/>
    </location>
</feature>
<dbReference type="EMBL" id="CAUYUJ010017282">
    <property type="protein sequence ID" value="CAK0873454.1"/>
    <property type="molecule type" value="Genomic_DNA"/>
</dbReference>
<comment type="caution">
    <text evidence="3">The sequence shown here is derived from an EMBL/GenBank/DDBJ whole genome shotgun (WGS) entry which is preliminary data.</text>
</comment>
<evidence type="ECO:0000313" key="3">
    <source>
        <dbReference type="EMBL" id="CAK0873454.1"/>
    </source>
</evidence>
<gene>
    <name evidence="3" type="ORF">PCOR1329_LOCUS58662</name>
</gene>
<feature type="region of interest" description="Disordered" evidence="2">
    <location>
        <begin position="707"/>
        <end position="749"/>
    </location>
</feature>
<dbReference type="Proteomes" id="UP001189429">
    <property type="component" value="Unassembled WGS sequence"/>
</dbReference>